<dbReference type="InterPro" id="IPR027417">
    <property type="entry name" value="P-loop_NTPase"/>
</dbReference>
<evidence type="ECO:0000256" key="5">
    <source>
        <dbReference type="ARBA" id="ARBA00022840"/>
    </source>
</evidence>
<dbReference type="PROSITE" id="PS00211">
    <property type="entry name" value="ABC_TRANSPORTER_1"/>
    <property type="match status" value="1"/>
</dbReference>
<keyword evidence="4" id="KW-0547">Nucleotide-binding</keyword>
<dbReference type="PROSITE" id="PS50929">
    <property type="entry name" value="ABC_TM1F"/>
    <property type="match status" value="1"/>
</dbReference>
<dbReference type="InterPro" id="IPR039421">
    <property type="entry name" value="Type_1_exporter"/>
</dbReference>
<dbReference type="SMART" id="SM00382">
    <property type="entry name" value="AAA"/>
    <property type="match status" value="1"/>
</dbReference>
<evidence type="ECO:0000313" key="11">
    <source>
        <dbReference type="EMBL" id="KAI3404971.2"/>
    </source>
</evidence>
<dbReference type="InterPro" id="IPR003439">
    <property type="entry name" value="ABC_transporter-like_ATP-bd"/>
</dbReference>
<dbReference type="AlphaFoldDB" id="A0AAI9WY39"/>
<comment type="subcellular location">
    <subcellularLocation>
        <location evidence="1">Membrane</location>
        <topology evidence="1">Multi-pass membrane protein</topology>
    </subcellularLocation>
</comment>
<evidence type="ECO:0000256" key="2">
    <source>
        <dbReference type="ARBA" id="ARBA00022448"/>
    </source>
</evidence>
<keyword evidence="12" id="KW-1185">Reference proteome</keyword>
<proteinExistence type="predicted"/>
<dbReference type="GeneID" id="73379839"/>
<dbReference type="InterPro" id="IPR011527">
    <property type="entry name" value="ABC1_TM_dom"/>
</dbReference>
<evidence type="ECO:0000256" key="8">
    <source>
        <dbReference type="SAM" id="Phobius"/>
    </source>
</evidence>
<evidence type="ECO:0000256" key="3">
    <source>
        <dbReference type="ARBA" id="ARBA00022692"/>
    </source>
</evidence>
<dbReference type="PANTHER" id="PTHR43394:SF2">
    <property type="entry name" value="ATP-DEPENDENT PERMEASE MDL2, MITOCHONDRIAL"/>
    <property type="match status" value="1"/>
</dbReference>
<keyword evidence="6 8" id="KW-1133">Transmembrane helix</keyword>
<dbReference type="RefSeq" id="XP_049180716.1">
    <property type="nucleotide sequence ID" value="XM_049323428.1"/>
</dbReference>
<dbReference type="Proteomes" id="UP001202479">
    <property type="component" value="Unassembled WGS sequence"/>
</dbReference>
<keyword evidence="3 8" id="KW-0812">Transmembrane</keyword>
<dbReference type="Pfam" id="PF00664">
    <property type="entry name" value="ABC_membrane"/>
    <property type="match status" value="1"/>
</dbReference>
<keyword evidence="2" id="KW-0813">Transport</keyword>
<evidence type="ECO:0000256" key="4">
    <source>
        <dbReference type="ARBA" id="ARBA00022741"/>
    </source>
</evidence>
<feature type="domain" description="ABC transmembrane type-1" evidence="10">
    <location>
        <begin position="88"/>
        <end position="383"/>
    </location>
</feature>
<dbReference type="InterPro" id="IPR003593">
    <property type="entry name" value="AAA+_ATPase"/>
</dbReference>
<evidence type="ECO:0000313" key="12">
    <source>
        <dbReference type="Proteomes" id="UP001202479"/>
    </source>
</evidence>
<sequence>MVSKSYRCNRYLNLSFHYRHFSTQNETATQLKSNSSSVRSHLESARLKQRDIKKEETKKLSNSNKQAFRQNIKVIARILKLGKPDWKLFLLAIGFILCAVLYPTTAVRLVGAALDAFNSDTKDSDGDLIVWGHKCSTVIALMVPFMCLSAVCFWARIWVLKVLGERLVARLRTKVMKNLLRHDAKFYDNDKNKVGDLISRLSSDAYVMSKSITSNLPDGLKNLLFGIISSYMMYSINPLLFGVMLLISPPITIGSVWYGEKIRKLSTKLQNATAGLTKVSEETLNSVMLVKAFTSEQKELARYSARLRQVVNVAKQEALAQSNYSVSIYTLYHAGYLSCVAIGIWLMMRGQMTAGDVVAFTMYSEFFNSALYSLTTTYLELMKGAGAGVKLFKLIDYKSDVAPIKGEKVKSLPNQVEFRHVSFSYPTRPNDKVFDDCSFKIKSSSSTCIVAPSGAGKSTVAALLLRSYNIQSGEILIGGRNIKDFQVRELRRHIIGIVQQEPVLLSGSILENIVYGLTLKQVSKLTMDDVIAVCKQANCHDFIMSFPDEYDTIIGSRGASLSGGQKQRIAIARALIKHPQVLILDEATSALDSKSESLINETLRNLTSQGKMTIISIAHRLSTISKSEYVVVLGKHGNVIENGRFVELFSNPYSELSKLLDESENKQQEEMINEQEVEEIEHANYEASEIEKRQKEFGQLKHLRDLIDSLPSDLKDQLIEEITIDSEKRMQRLDSTLDKDLKR</sequence>
<dbReference type="GO" id="GO:0090374">
    <property type="term" value="P:oligopeptide export from mitochondrion"/>
    <property type="evidence" value="ECO:0007669"/>
    <property type="project" value="TreeGrafter"/>
</dbReference>
<dbReference type="EMBL" id="JAHUZD010000071">
    <property type="protein sequence ID" value="KAI3404971.2"/>
    <property type="molecule type" value="Genomic_DNA"/>
</dbReference>
<gene>
    <name evidence="11" type="ORF">KGF56_002222</name>
</gene>
<evidence type="ECO:0000256" key="7">
    <source>
        <dbReference type="ARBA" id="ARBA00023136"/>
    </source>
</evidence>
<feature type="transmembrane region" description="Helical" evidence="8">
    <location>
        <begin position="88"/>
        <end position="111"/>
    </location>
</feature>
<keyword evidence="7 8" id="KW-0472">Membrane</keyword>
<dbReference type="Gene3D" id="1.20.1560.10">
    <property type="entry name" value="ABC transporter type 1, transmembrane domain"/>
    <property type="match status" value="2"/>
</dbReference>
<dbReference type="GO" id="GO:0005524">
    <property type="term" value="F:ATP binding"/>
    <property type="evidence" value="ECO:0007669"/>
    <property type="project" value="UniProtKB-KW"/>
</dbReference>
<dbReference type="InterPro" id="IPR036640">
    <property type="entry name" value="ABC1_TM_sf"/>
</dbReference>
<dbReference type="Pfam" id="PF00005">
    <property type="entry name" value="ABC_tran"/>
    <property type="match status" value="1"/>
</dbReference>
<keyword evidence="5" id="KW-0067">ATP-binding</keyword>
<dbReference type="Gene3D" id="3.40.50.300">
    <property type="entry name" value="P-loop containing nucleotide triphosphate hydrolases"/>
    <property type="match status" value="1"/>
</dbReference>
<dbReference type="PANTHER" id="PTHR43394">
    <property type="entry name" value="ATP-DEPENDENT PERMEASE MDL1, MITOCHONDRIAL"/>
    <property type="match status" value="1"/>
</dbReference>
<dbReference type="GO" id="GO:0015421">
    <property type="term" value="F:ABC-type oligopeptide transporter activity"/>
    <property type="evidence" value="ECO:0007669"/>
    <property type="project" value="TreeGrafter"/>
</dbReference>
<dbReference type="SUPFAM" id="SSF52540">
    <property type="entry name" value="P-loop containing nucleoside triphosphate hydrolases"/>
    <property type="match status" value="1"/>
</dbReference>
<feature type="transmembrane region" description="Helical" evidence="8">
    <location>
        <begin position="239"/>
        <end position="259"/>
    </location>
</feature>
<evidence type="ECO:0000256" key="1">
    <source>
        <dbReference type="ARBA" id="ARBA00004141"/>
    </source>
</evidence>
<feature type="transmembrane region" description="Helical" evidence="8">
    <location>
        <begin position="131"/>
        <end position="157"/>
    </location>
</feature>
<dbReference type="GO" id="GO:0005743">
    <property type="term" value="C:mitochondrial inner membrane"/>
    <property type="evidence" value="ECO:0007669"/>
    <property type="project" value="TreeGrafter"/>
</dbReference>
<organism evidence="11 12">
    <name type="scientific">Candida oxycetoniae</name>
    <dbReference type="NCBI Taxonomy" id="497107"/>
    <lineage>
        <taxon>Eukaryota</taxon>
        <taxon>Fungi</taxon>
        <taxon>Dikarya</taxon>
        <taxon>Ascomycota</taxon>
        <taxon>Saccharomycotina</taxon>
        <taxon>Pichiomycetes</taxon>
        <taxon>Debaryomycetaceae</taxon>
        <taxon>Candida/Lodderomyces clade</taxon>
        <taxon>Candida</taxon>
    </lineage>
</organism>
<dbReference type="GO" id="GO:0016887">
    <property type="term" value="F:ATP hydrolysis activity"/>
    <property type="evidence" value="ECO:0007669"/>
    <property type="project" value="InterPro"/>
</dbReference>
<name>A0AAI9WY39_9ASCO</name>
<dbReference type="InterPro" id="IPR017871">
    <property type="entry name" value="ABC_transporter-like_CS"/>
</dbReference>
<dbReference type="PROSITE" id="PS50893">
    <property type="entry name" value="ABC_TRANSPORTER_2"/>
    <property type="match status" value="1"/>
</dbReference>
<reference evidence="11" key="1">
    <citation type="journal article" date="2022" name="DNA Res.">
        <title>Genome analysis of five recently described species of the CUG-Ser clade uncovers Candida theae as a new hybrid lineage with pathogenic potential in the Candida parapsilosis species complex.</title>
        <authorList>
            <person name="Mixao V."/>
            <person name="Del Olmo V."/>
            <person name="Hegedusova E."/>
            <person name="Saus E."/>
            <person name="Pryszcz L."/>
            <person name="Cillingova A."/>
            <person name="Nosek J."/>
            <person name="Gabaldon T."/>
        </authorList>
    </citation>
    <scope>NUCLEOTIDE SEQUENCE</scope>
    <source>
        <strain evidence="11">CBS 10844</strain>
    </source>
</reference>
<protein>
    <submittedName>
        <fullName evidence="11">MDL2</fullName>
    </submittedName>
</protein>
<dbReference type="CDD" id="cd18573">
    <property type="entry name" value="ABC_6TM_ABCB10_like"/>
    <property type="match status" value="1"/>
</dbReference>
<evidence type="ECO:0000259" key="10">
    <source>
        <dbReference type="PROSITE" id="PS50929"/>
    </source>
</evidence>
<comment type="caution">
    <text evidence="11">The sequence shown here is derived from an EMBL/GenBank/DDBJ whole genome shotgun (WGS) entry which is preliminary data.</text>
</comment>
<dbReference type="SUPFAM" id="SSF90123">
    <property type="entry name" value="ABC transporter transmembrane region"/>
    <property type="match status" value="1"/>
</dbReference>
<evidence type="ECO:0000259" key="9">
    <source>
        <dbReference type="PROSITE" id="PS50893"/>
    </source>
</evidence>
<accession>A0AAI9WY39</accession>
<evidence type="ECO:0000256" key="6">
    <source>
        <dbReference type="ARBA" id="ARBA00022989"/>
    </source>
</evidence>
<dbReference type="FunFam" id="3.40.50.300:FF:001371">
    <property type="entry name" value="ABC transporter ATP-binding protein"/>
    <property type="match status" value="1"/>
</dbReference>
<feature type="domain" description="ABC transporter" evidence="9">
    <location>
        <begin position="416"/>
        <end position="661"/>
    </location>
</feature>